<dbReference type="PANTHER" id="PTHR10969">
    <property type="entry name" value="MICROTUBULE-ASSOCIATED PROTEINS 1A/1B LIGHT CHAIN 3-RELATED"/>
    <property type="match status" value="1"/>
</dbReference>
<keyword evidence="4 5" id="KW-0449">Lipoprotein</keyword>
<keyword evidence="7" id="KW-0675">Receptor</keyword>
<accession>A0A3M7QRA3</accession>
<evidence type="ECO:0000256" key="4">
    <source>
        <dbReference type="ARBA" id="ARBA00023288"/>
    </source>
</evidence>
<dbReference type="STRING" id="10195.A0A3M7QRA3"/>
<dbReference type="InterPro" id="IPR004241">
    <property type="entry name" value="Atg8-like"/>
</dbReference>
<comment type="similarity">
    <text evidence="2 6">Belongs to the ATG8 family.</text>
</comment>
<dbReference type="AlphaFoldDB" id="A0A3M7QRA3"/>
<proteinExistence type="inferred from homology"/>
<protein>
    <submittedName>
        <fullName evidence="7">Gamma-aminobutyric acid receptor-associated</fullName>
    </submittedName>
</protein>
<dbReference type="Pfam" id="PF02991">
    <property type="entry name" value="ATG8"/>
    <property type="match status" value="1"/>
</dbReference>
<dbReference type="EMBL" id="REGN01005399">
    <property type="protein sequence ID" value="RNA13488.1"/>
    <property type="molecule type" value="Genomic_DNA"/>
</dbReference>
<dbReference type="OrthoDB" id="285394at2759"/>
<comment type="caution">
    <text evidence="7">The sequence shown here is derived from an EMBL/GenBank/DDBJ whole genome shotgun (WGS) entry which is preliminary data.</text>
</comment>
<keyword evidence="8" id="KW-1185">Reference proteome</keyword>
<feature type="lipid moiety-binding region" description="Phosphatidylserine amidated glycine; alternate" evidence="5">
    <location>
        <position position="126"/>
    </location>
</feature>
<dbReference type="InterPro" id="IPR029071">
    <property type="entry name" value="Ubiquitin-like_domsf"/>
</dbReference>
<gene>
    <name evidence="7" type="ORF">BpHYR1_036172</name>
</gene>
<name>A0A3M7QRA3_BRAPC</name>
<organism evidence="7 8">
    <name type="scientific">Brachionus plicatilis</name>
    <name type="common">Marine rotifer</name>
    <name type="synonym">Brachionus muelleri</name>
    <dbReference type="NCBI Taxonomy" id="10195"/>
    <lineage>
        <taxon>Eukaryota</taxon>
        <taxon>Metazoa</taxon>
        <taxon>Spiralia</taxon>
        <taxon>Gnathifera</taxon>
        <taxon>Rotifera</taxon>
        <taxon>Eurotatoria</taxon>
        <taxon>Monogononta</taxon>
        <taxon>Pseudotrocha</taxon>
        <taxon>Ploima</taxon>
        <taxon>Brachionidae</taxon>
        <taxon>Brachionus</taxon>
    </lineage>
</organism>
<dbReference type="Proteomes" id="UP000276133">
    <property type="component" value="Unassembled WGS sequence"/>
</dbReference>
<evidence type="ECO:0000256" key="3">
    <source>
        <dbReference type="ARBA" id="ARBA00023136"/>
    </source>
</evidence>
<dbReference type="Gene3D" id="3.10.20.90">
    <property type="entry name" value="Phosphatidylinositol 3-kinase Catalytic Subunit, Chain A, domain 1"/>
    <property type="match status" value="1"/>
</dbReference>
<evidence type="ECO:0000256" key="6">
    <source>
        <dbReference type="RuleBase" id="RU004384"/>
    </source>
</evidence>
<evidence type="ECO:0000256" key="2">
    <source>
        <dbReference type="ARBA" id="ARBA00007293"/>
    </source>
</evidence>
<keyword evidence="3" id="KW-0472">Membrane</keyword>
<dbReference type="SUPFAM" id="SSF54236">
    <property type="entry name" value="Ubiquitin-like"/>
    <property type="match status" value="1"/>
</dbReference>
<evidence type="ECO:0000256" key="1">
    <source>
        <dbReference type="ARBA" id="ARBA00004370"/>
    </source>
</evidence>
<sequence>MKIDYKDKVSFEKRLSDAEDLLRNYPDRVPIIVEKRSSSSINPFHKRSEKLAEIKNNKFLVPKDLSVGQLFYIIRKNLTLKSDEALYLFINNKMPVFSATLGSIYQEEHDQDKFLYVLYSQEETFG</sequence>
<comment type="subcellular location">
    <subcellularLocation>
        <location evidence="1">Membrane</location>
    </subcellularLocation>
</comment>
<dbReference type="GO" id="GO:0016020">
    <property type="term" value="C:membrane"/>
    <property type="evidence" value="ECO:0007669"/>
    <property type="project" value="UniProtKB-SubCell"/>
</dbReference>
<evidence type="ECO:0000313" key="8">
    <source>
        <dbReference type="Proteomes" id="UP000276133"/>
    </source>
</evidence>
<keyword evidence="6" id="KW-0072">Autophagy</keyword>
<dbReference type="GO" id="GO:0006914">
    <property type="term" value="P:autophagy"/>
    <property type="evidence" value="ECO:0007669"/>
    <property type="project" value="UniProtKB-KW"/>
</dbReference>
<evidence type="ECO:0000313" key="7">
    <source>
        <dbReference type="EMBL" id="RNA13488.1"/>
    </source>
</evidence>
<reference evidence="7 8" key="1">
    <citation type="journal article" date="2018" name="Sci. Rep.">
        <title>Genomic signatures of local adaptation to the degree of environmental predictability in rotifers.</title>
        <authorList>
            <person name="Franch-Gras L."/>
            <person name="Hahn C."/>
            <person name="Garcia-Roger E.M."/>
            <person name="Carmona M.J."/>
            <person name="Serra M."/>
            <person name="Gomez A."/>
        </authorList>
    </citation>
    <scope>NUCLEOTIDE SEQUENCE [LARGE SCALE GENOMIC DNA]</scope>
    <source>
        <strain evidence="7">HYR1</strain>
    </source>
</reference>
<evidence type="ECO:0000256" key="5">
    <source>
        <dbReference type="PIRSR" id="PIRSR604241-50"/>
    </source>
</evidence>